<protein>
    <submittedName>
        <fullName evidence="3">Mandelate racemase/muconate lactonizing enzyme family protein</fullName>
    </submittedName>
</protein>
<evidence type="ECO:0000259" key="2">
    <source>
        <dbReference type="SMART" id="SM00922"/>
    </source>
</evidence>
<dbReference type="InterPro" id="IPR013341">
    <property type="entry name" value="Mandelate_racemase_N_dom"/>
</dbReference>
<dbReference type="Proteomes" id="UP001595818">
    <property type="component" value="Unassembled WGS sequence"/>
</dbReference>
<comment type="caution">
    <text evidence="3">The sequence shown here is derived from an EMBL/GenBank/DDBJ whole genome shotgun (WGS) entry which is preliminary data.</text>
</comment>
<evidence type="ECO:0000313" key="4">
    <source>
        <dbReference type="Proteomes" id="UP001595818"/>
    </source>
</evidence>
<dbReference type="SUPFAM" id="SSF51604">
    <property type="entry name" value="Enolase C-terminal domain-like"/>
    <property type="match status" value="1"/>
</dbReference>
<gene>
    <name evidence="3" type="ORF">ACFPFU_16765</name>
</gene>
<dbReference type="InterPro" id="IPR006311">
    <property type="entry name" value="TAT_signal"/>
</dbReference>
<dbReference type="Pfam" id="PF13378">
    <property type="entry name" value="MR_MLE_C"/>
    <property type="match status" value="1"/>
</dbReference>
<name>A0ABV9T4H2_9BACT</name>
<evidence type="ECO:0000313" key="3">
    <source>
        <dbReference type="EMBL" id="MFC4873356.1"/>
    </source>
</evidence>
<organism evidence="3 4">
    <name type="scientific">Negadavirga shengliensis</name>
    <dbReference type="NCBI Taxonomy" id="1389218"/>
    <lineage>
        <taxon>Bacteria</taxon>
        <taxon>Pseudomonadati</taxon>
        <taxon>Bacteroidota</taxon>
        <taxon>Cytophagia</taxon>
        <taxon>Cytophagales</taxon>
        <taxon>Cyclobacteriaceae</taxon>
        <taxon>Negadavirga</taxon>
    </lineage>
</organism>
<dbReference type="PANTHER" id="PTHR48080">
    <property type="entry name" value="D-GALACTONATE DEHYDRATASE-RELATED"/>
    <property type="match status" value="1"/>
</dbReference>
<keyword evidence="1" id="KW-0456">Lyase</keyword>
<dbReference type="InterPro" id="IPR036849">
    <property type="entry name" value="Enolase-like_C_sf"/>
</dbReference>
<dbReference type="Pfam" id="PF02746">
    <property type="entry name" value="MR_MLE_N"/>
    <property type="match status" value="1"/>
</dbReference>
<dbReference type="SUPFAM" id="SSF54826">
    <property type="entry name" value="Enolase N-terminal domain-like"/>
    <property type="match status" value="1"/>
</dbReference>
<dbReference type="SFLD" id="SFLDS00001">
    <property type="entry name" value="Enolase"/>
    <property type="match status" value="1"/>
</dbReference>
<dbReference type="SMART" id="SM00922">
    <property type="entry name" value="MR_MLE"/>
    <property type="match status" value="1"/>
</dbReference>
<dbReference type="CDD" id="cd03316">
    <property type="entry name" value="MR_like"/>
    <property type="match status" value="1"/>
</dbReference>
<sequence>MKKSQDFNRRQFIKNVALTSMGVMGGGALPSSLLAATDKTDTLKITKIEGIRFKDGIQIGGGSGGADGAEFFWVRLHTDSGIVGLGETYPFSNGEYGALKDYSRLLIGKDPRDIEGIWRRFYHDMAMRNAGGADMRILSAINMAQMDILGKATGQPLYRLLGGKSRERVKVYNTVTDYWAINNMKMSRNTAEIVKFLMEKGIHGMKIYPFDNSSGSYITNREIEKGLDWIRGIRDTAGNEMDICVDCWGRFDLASAKRIAKALEPFDILYMEDAMLMNNAKAYASLAQETSVPICHSETLATRYEYREFFELSACDVVMYDLSWCGGITEAKKISDMAEAYLIPTSPHTAGGPLLWLASIHLTTSLSNFMIMESNYWKYTHQYPYFLNNVPVPENGFVVAPEAPGLGAEIRPELFKSGDAIVEVVAEL</sequence>
<dbReference type="PROSITE" id="PS51318">
    <property type="entry name" value="TAT"/>
    <property type="match status" value="1"/>
</dbReference>
<reference evidence="4" key="1">
    <citation type="journal article" date="2019" name="Int. J. Syst. Evol. Microbiol.">
        <title>The Global Catalogue of Microorganisms (GCM) 10K type strain sequencing project: providing services to taxonomists for standard genome sequencing and annotation.</title>
        <authorList>
            <consortium name="The Broad Institute Genomics Platform"/>
            <consortium name="The Broad Institute Genome Sequencing Center for Infectious Disease"/>
            <person name="Wu L."/>
            <person name="Ma J."/>
        </authorList>
    </citation>
    <scope>NUCLEOTIDE SEQUENCE [LARGE SCALE GENOMIC DNA]</scope>
    <source>
        <strain evidence="4">CGMCC 4.7466</strain>
    </source>
</reference>
<dbReference type="Gene3D" id="3.30.390.10">
    <property type="entry name" value="Enolase-like, N-terminal domain"/>
    <property type="match status" value="1"/>
</dbReference>
<evidence type="ECO:0000256" key="1">
    <source>
        <dbReference type="ARBA" id="ARBA00023239"/>
    </source>
</evidence>
<dbReference type="InterPro" id="IPR013342">
    <property type="entry name" value="Mandelate_racemase_C"/>
</dbReference>
<dbReference type="InterPro" id="IPR029017">
    <property type="entry name" value="Enolase-like_N"/>
</dbReference>
<dbReference type="PANTHER" id="PTHR48080:SF2">
    <property type="entry name" value="D-GALACTONATE DEHYDRATASE"/>
    <property type="match status" value="1"/>
</dbReference>
<dbReference type="EMBL" id="JBHSJJ010000010">
    <property type="protein sequence ID" value="MFC4873356.1"/>
    <property type="molecule type" value="Genomic_DNA"/>
</dbReference>
<proteinExistence type="predicted"/>
<accession>A0ABV9T4H2</accession>
<dbReference type="SFLD" id="SFLDG00179">
    <property type="entry name" value="mandelate_racemase"/>
    <property type="match status" value="1"/>
</dbReference>
<keyword evidence="4" id="KW-1185">Reference proteome</keyword>
<dbReference type="InterPro" id="IPR029065">
    <property type="entry name" value="Enolase_C-like"/>
</dbReference>
<dbReference type="RefSeq" id="WP_377066129.1">
    <property type="nucleotide sequence ID" value="NZ_JBHSJJ010000010.1"/>
</dbReference>
<dbReference type="InterPro" id="IPR034593">
    <property type="entry name" value="DgoD-like"/>
</dbReference>
<dbReference type="Gene3D" id="3.20.20.120">
    <property type="entry name" value="Enolase-like C-terminal domain"/>
    <property type="match status" value="1"/>
</dbReference>
<feature type="domain" description="Mandelate racemase/muconate lactonizing enzyme C-terminal" evidence="2">
    <location>
        <begin position="187"/>
        <end position="293"/>
    </location>
</feature>